<dbReference type="InterPro" id="IPR029044">
    <property type="entry name" value="Nucleotide-diphossugar_trans"/>
</dbReference>
<dbReference type="SUPFAM" id="SSF53448">
    <property type="entry name" value="Nucleotide-diphospho-sugar transferases"/>
    <property type="match status" value="1"/>
</dbReference>
<dbReference type="PANTHER" id="PTHR22916:SF3">
    <property type="entry name" value="UDP-GLCNAC:BETAGAL BETA-1,3-N-ACETYLGLUCOSAMINYLTRANSFERASE-LIKE PROTEIN 1"/>
    <property type="match status" value="1"/>
</dbReference>
<dbReference type="RefSeq" id="WP_022071930.1">
    <property type="nucleotide sequence ID" value="NZ_HF999328.1"/>
</dbReference>
<comment type="caution">
    <text evidence="2">The sequence shown here is derived from an EMBL/GenBank/DDBJ whole genome shotgun (WGS) entry which is preliminary data.</text>
</comment>
<accession>R5X4R4</accession>
<evidence type="ECO:0000313" key="2">
    <source>
        <dbReference type="EMBL" id="CDA10668.1"/>
    </source>
</evidence>
<dbReference type="PANTHER" id="PTHR22916">
    <property type="entry name" value="GLYCOSYLTRANSFERASE"/>
    <property type="match status" value="1"/>
</dbReference>
<dbReference type="Proteomes" id="UP000017980">
    <property type="component" value="Unassembled WGS sequence"/>
</dbReference>
<organism evidence="2 3">
    <name type="scientific">Intestinibacter bartlettii CAG:1329</name>
    <dbReference type="NCBI Taxonomy" id="1263063"/>
    <lineage>
        <taxon>Bacteria</taxon>
        <taxon>Bacillati</taxon>
        <taxon>Bacillota</taxon>
        <taxon>Clostridia</taxon>
        <taxon>Peptostreptococcales</taxon>
        <taxon>Peptostreptococcaceae</taxon>
        <taxon>Intestinibacter</taxon>
    </lineage>
</organism>
<feature type="domain" description="Glycosyltransferase 2-like" evidence="1">
    <location>
        <begin position="6"/>
        <end position="140"/>
    </location>
</feature>
<sequence length="253" mass="29817">MDPTISIIIPMYNTEKYIEECLQSCINQTYRNFEIIIIDDNSSDGSLDIASKVLKNSKCKYNIIKNDKRSGVSYSRNMGISISKGQYIYFLDSDDIIREDTFEILIEKCTYYKYKLVYGNYSRNLKEFEKHKKSNKFKIYDTSIYSLDKLLYSGLISNALIDSDIIKRNNLIFDESLNFGEDTVFKIELLKYINKVIVVEDILYYWRIVNNSLSSENMDLKKLIEKEYKLLIKLNTIINQNYSITYNTNLIKM</sequence>
<dbReference type="Pfam" id="PF00535">
    <property type="entry name" value="Glycos_transf_2"/>
    <property type="match status" value="1"/>
</dbReference>
<evidence type="ECO:0000259" key="1">
    <source>
        <dbReference type="Pfam" id="PF00535"/>
    </source>
</evidence>
<protein>
    <submittedName>
        <fullName evidence="2">Glycosyl transferase family 2</fullName>
    </submittedName>
</protein>
<gene>
    <name evidence="2" type="ORF">BN488_01707</name>
</gene>
<dbReference type="InterPro" id="IPR001173">
    <property type="entry name" value="Glyco_trans_2-like"/>
</dbReference>
<dbReference type="EMBL" id="CBBD010000043">
    <property type="protein sequence ID" value="CDA10668.1"/>
    <property type="molecule type" value="Genomic_DNA"/>
</dbReference>
<reference evidence="2" key="1">
    <citation type="submission" date="2012-11" db="EMBL/GenBank/DDBJ databases">
        <title>Dependencies among metagenomic species, viruses, plasmids and units of genetic variation.</title>
        <authorList>
            <person name="Nielsen H.B."/>
            <person name="Almeida M."/>
            <person name="Juncker A.S."/>
            <person name="Rasmussen S."/>
            <person name="Li J."/>
            <person name="Sunagawa S."/>
            <person name="Plichta D."/>
            <person name="Gautier L."/>
            <person name="Le Chatelier E."/>
            <person name="Peletier E."/>
            <person name="Bonde I."/>
            <person name="Nielsen T."/>
            <person name="Manichanh C."/>
            <person name="Arumugam M."/>
            <person name="Batto J."/>
            <person name="Santos M.B.Q.D."/>
            <person name="Blom N."/>
            <person name="Borruel N."/>
            <person name="Burgdorf K.S."/>
            <person name="Boumezbeur F."/>
            <person name="Casellas F."/>
            <person name="Dore J."/>
            <person name="Guarner F."/>
            <person name="Hansen T."/>
            <person name="Hildebrand F."/>
            <person name="Kaas R.S."/>
            <person name="Kennedy S."/>
            <person name="Kristiansen K."/>
            <person name="Kultima J.R."/>
            <person name="Leonard P."/>
            <person name="Levenez F."/>
            <person name="Lund O."/>
            <person name="Moumen B."/>
            <person name="Le Paslier D."/>
            <person name="Pons N."/>
            <person name="Pedersen O."/>
            <person name="Prifti E."/>
            <person name="Qin J."/>
            <person name="Raes J."/>
            <person name="Tap J."/>
            <person name="Tims S."/>
            <person name="Ussery D.W."/>
            <person name="Yamada T."/>
            <person name="MetaHit consortium"/>
            <person name="Renault P."/>
            <person name="Sicheritz-Ponten T."/>
            <person name="Bork P."/>
            <person name="Wang J."/>
            <person name="Brunak S."/>
            <person name="Ehrlich S.D."/>
        </authorList>
    </citation>
    <scope>NUCLEOTIDE SEQUENCE [LARGE SCALE GENOMIC DNA]</scope>
</reference>
<dbReference type="AlphaFoldDB" id="R5X4R4"/>
<evidence type="ECO:0000313" key="3">
    <source>
        <dbReference type="Proteomes" id="UP000017980"/>
    </source>
</evidence>
<name>R5X4R4_9FIRM</name>
<keyword evidence="2" id="KW-0808">Transferase</keyword>
<dbReference type="CDD" id="cd00761">
    <property type="entry name" value="Glyco_tranf_GTA_type"/>
    <property type="match status" value="1"/>
</dbReference>
<proteinExistence type="predicted"/>
<dbReference type="Gene3D" id="3.90.550.10">
    <property type="entry name" value="Spore Coat Polysaccharide Biosynthesis Protein SpsA, Chain A"/>
    <property type="match status" value="1"/>
</dbReference>
<dbReference type="GO" id="GO:0016758">
    <property type="term" value="F:hexosyltransferase activity"/>
    <property type="evidence" value="ECO:0007669"/>
    <property type="project" value="UniProtKB-ARBA"/>
</dbReference>